<feature type="domain" description="ABC-type glycine betaine transport system substrate-binding" evidence="1">
    <location>
        <begin position="2"/>
        <end position="49"/>
    </location>
</feature>
<sequence>MTMTSKEMIKAYGLDLEYVASSEGAMLAQASKLIASKKPVICLGCVPTPCLLNTN</sequence>
<dbReference type="AlphaFoldDB" id="A0A0L6JXW7"/>
<evidence type="ECO:0000259" key="1">
    <source>
        <dbReference type="Pfam" id="PF04069"/>
    </source>
</evidence>
<protein>
    <recommendedName>
        <fullName evidence="1">ABC-type glycine betaine transport system substrate-binding domain-containing protein</fullName>
    </recommendedName>
</protein>
<dbReference type="Pfam" id="PF04069">
    <property type="entry name" value="OpuAC"/>
    <property type="match status" value="1"/>
</dbReference>
<comment type="caution">
    <text evidence="2">The sequence shown here is derived from an EMBL/GenBank/DDBJ whole genome shotgun (WGS) entry which is preliminary data.</text>
</comment>
<dbReference type="Gene3D" id="3.40.190.100">
    <property type="entry name" value="Glycine betaine-binding periplasmic protein, domain 2"/>
    <property type="match status" value="1"/>
</dbReference>
<dbReference type="InterPro" id="IPR007210">
    <property type="entry name" value="ABC_Gly_betaine_transp_sub-bd"/>
</dbReference>
<proteinExistence type="predicted"/>
<evidence type="ECO:0000313" key="3">
    <source>
        <dbReference type="Proteomes" id="UP000036923"/>
    </source>
</evidence>
<dbReference type="EMBL" id="LGTC01000001">
    <property type="protein sequence ID" value="KNY30614.1"/>
    <property type="molecule type" value="Genomic_DNA"/>
</dbReference>
<dbReference type="STRING" id="398512.Bccel_5894"/>
<organism evidence="2 3">
    <name type="scientific">Pseudobacteroides cellulosolvens ATCC 35603 = DSM 2933</name>
    <dbReference type="NCBI Taxonomy" id="398512"/>
    <lineage>
        <taxon>Bacteria</taxon>
        <taxon>Bacillati</taxon>
        <taxon>Bacillota</taxon>
        <taxon>Clostridia</taxon>
        <taxon>Eubacteriales</taxon>
        <taxon>Oscillospiraceae</taxon>
        <taxon>Pseudobacteroides</taxon>
    </lineage>
</organism>
<dbReference type="Proteomes" id="UP000036923">
    <property type="component" value="Unassembled WGS sequence"/>
</dbReference>
<accession>A0A0L6JXW7</accession>
<dbReference type="GO" id="GO:0022857">
    <property type="term" value="F:transmembrane transporter activity"/>
    <property type="evidence" value="ECO:0007669"/>
    <property type="project" value="InterPro"/>
</dbReference>
<reference evidence="3" key="1">
    <citation type="submission" date="2015-07" db="EMBL/GenBank/DDBJ databases">
        <title>Near-Complete Genome Sequence of the Cellulolytic Bacterium Bacteroides (Pseudobacteroides) cellulosolvens ATCC 35603.</title>
        <authorList>
            <person name="Dassa B."/>
            <person name="Utturkar S.M."/>
            <person name="Klingeman D.M."/>
            <person name="Hurt R.A."/>
            <person name="Keller M."/>
            <person name="Xu J."/>
            <person name="Reddy Y.H.K."/>
            <person name="Borovok I."/>
            <person name="Grinberg I.R."/>
            <person name="Lamed R."/>
            <person name="Zhivin O."/>
            <person name="Bayer E.A."/>
            <person name="Brown S.D."/>
        </authorList>
    </citation>
    <scope>NUCLEOTIDE SEQUENCE [LARGE SCALE GENOMIC DNA]</scope>
    <source>
        <strain evidence="3">DSM 2933</strain>
    </source>
</reference>
<gene>
    <name evidence="2" type="ORF">Bccel_5894</name>
</gene>
<dbReference type="SUPFAM" id="SSF53850">
    <property type="entry name" value="Periplasmic binding protein-like II"/>
    <property type="match status" value="1"/>
</dbReference>
<dbReference type="GO" id="GO:0043190">
    <property type="term" value="C:ATP-binding cassette (ABC) transporter complex"/>
    <property type="evidence" value="ECO:0007669"/>
    <property type="project" value="InterPro"/>
</dbReference>
<name>A0A0L6JXW7_9FIRM</name>
<keyword evidence="3" id="KW-1185">Reference proteome</keyword>
<evidence type="ECO:0000313" key="2">
    <source>
        <dbReference type="EMBL" id="KNY30614.1"/>
    </source>
</evidence>